<keyword evidence="4" id="KW-1185">Reference proteome</keyword>
<dbReference type="InterPro" id="IPR000210">
    <property type="entry name" value="BTB/POZ_dom"/>
</dbReference>
<name>A0ABY0GQD7_9PEZI</name>
<feature type="domain" description="BTB" evidence="2">
    <location>
        <begin position="7"/>
        <end position="76"/>
    </location>
</feature>
<dbReference type="PROSITE" id="PS50097">
    <property type="entry name" value="BTB"/>
    <property type="match status" value="1"/>
</dbReference>
<feature type="compositionally biased region" description="Basic and acidic residues" evidence="1">
    <location>
        <begin position="96"/>
        <end position="116"/>
    </location>
</feature>
<feature type="region of interest" description="Disordered" evidence="1">
    <location>
        <begin position="74"/>
        <end position="116"/>
    </location>
</feature>
<dbReference type="InterPro" id="IPR011333">
    <property type="entry name" value="SKP1/BTB/POZ_sf"/>
</dbReference>
<organism evidence="3 4">
    <name type="scientific">Monosporascus cannonballus</name>
    <dbReference type="NCBI Taxonomy" id="155416"/>
    <lineage>
        <taxon>Eukaryota</taxon>
        <taxon>Fungi</taxon>
        <taxon>Dikarya</taxon>
        <taxon>Ascomycota</taxon>
        <taxon>Pezizomycotina</taxon>
        <taxon>Sordariomycetes</taxon>
        <taxon>Xylariomycetidae</taxon>
        <taxon>Xylariales</taxon>
        <taxon>Xylariales incertae sedis</taxon>
        <taxon>Monosporascus</taxon>
    </lineage>
</organism>
<evidence type="ECO:0000313" key="3">
    <source>
        <dbReference type="EMBL" id="RYO73895.1"/>
    </source>
</evidence>
<comment type="caution">
    <text evidence="3">The sequence shown here is derived from an EMBL/GenBank/DDBJ whole genome shotgun (WGS) entry which is preliminary data.</text>
</comment>
<evidence type="ECO:0000256" key="1">
    <source>
        <dbReference type="SAM" id="MobiDB-lite"/>
    </source>
</evidence>
<proteinExistence type="predicted"/>
<sequence length="116" mass="13091">MATQWATLFTFVVGPEAKEFIVHSGAVPHLSPYFDALIDGPMKEAGGRRVVWDDIDEETFITCSHFAYAGHYATPDQPTSPLEPEEVGEARSSYVRRSETFDHSRGRSKRSVLEWE</sequence>
<gene>
    <name evidence="3" type="ORF">DL762_010627</name>
</gene>
<evidence type="ECO:0000313" key="4">
    <source>
        <dbReference type="Proteomes" id="UP000294003"/>
    </source>
</evidence>
<dbReference type="SUPFAM" id="SSF54695">
    <property type="entry name" value="POZ domain"/>
    <property type="match status" value="1"/>
</dbReference>
<reference evidence="3 4" key="1">
    <citation type="submission" date="2018-06" db="EMBL/GenBank/DDBJ databases">
        <title>Complete Genomes of Monosporascus.</title>
        <authorList>
            <person name="Robinson A.J."/>
            <person name="Natvig D.O."/>
        </authorList>
    </citation>
    <scope>NUCLEOTIDE SEQUENCE [LARGE SCALE GENOMIC DNA]</scope>
    <source>
        <strain evidence="3 4">CBS 609.92</strain>
    </source>
</reference>
<dbReference type="Gene3D" id="3.30.710.10">
    <property type="entry name" value="Potassium Channel Kv1.1, Chain A"/>
    <property type="match status" value="1"/>
</dbReference>
<dbReference type="EMBL" id="QJNS01000745">
    <property type="protein sequence ID" value="RYO73895.1"/>
    <property type="molecule type" value="Genomic_DNA"/>
</dbReference>
<dbReference type="Proteomes" id="UP000294003">
    <property type="component" value="Unassembled WGS sequence"/>
</dbReference>
<accession>A0ABY0GQD7</accession>
<evidence type="ECO:0000259" key="2">
    <source>
        <dbReference type="PROSITE" id="PS50097"/>
    </source>
</evidence>
<protein>
    <recommendedName>
        <fullName evidence="2">BTB domain-containing protein</fullName>
    </recommendedName>
</protein>